<dbReference type="RefSeq" id="WP_145062465.1">
    <property type="nucleotide sequence ID" value="NZ_CP036287.1"/>
</dbReference>
<dbReference type="SUPFAM" id="SSF51658">
    <property type="entry name" value="Xylose isomerase-like"/>
    <property type="match status" value="1"/>
</dbReference>
<keyword evidence="2" id="KW-0456">Lyase</keyword>
<dbReference type="Proteomes" id="UP000316921">
    <property type="component" value="Chromosome"/>
</dbReference>
<keyword evidence="3" id="KW-1185">Reference proteome</keyword>
<dbReference type="EMBL" id="CP036287">
    <property type="protein sequence ID" value="QDU65651.1"/>
    <property type="molecule type" value="Genomic_DNA"/>
</dbReference>
<feature type="domain" description="Xylose isomerase-like TIM barrel" evidence="1">
    <location>
        <begin position="19"/>
        <end position="308"/>
    </location>
</feature>
<dbReference type="InterPro" id="IPR036237">
    <property type="entry name" value="Xyl_isomerase-like_sf"/>
</dbReference>
<dbReference type="GO" id="GO:0050114">
    <property type="term" value="F:myo-inosose-2 dehydratase activity"/>
    <property type="evidence" value="ECO:0007669"/>
    <property type="project" value="UniProtKB-EC"/>
</dbReference>
<gene>
    <name evidence="2" type="primary">iolE_1</name>
    <name evidence="2" type="ORF">Pla133_07160</name>
</gene>
<dbReference type="PANTHER" id="PTHR12110:SF21">
    <property type="entry name" value="XYLOSE ISOMERASE-LIKE TIM BARREL DOMAIN-CONTAINING PROTEIN"/>
    <property type="match status" value="1"/>
</dbReference>
<dbReference type="EC" id="4.2.1.44" evidence="2"/>
<dbReference type="PANTHER" id="PTHR12110">
    <property type="entry name" value="HYDROXYPYRUVATE ISOMERASE"/>
    <property type="match status" value="1"/>
</dbReference>
<organism evidence="2 3">
    <name type="scientific">Engelhardtia mirabilis</name>
    <dbReference type="NCBI Taxonomy" id="2528011"/>
    <lineage>
        <taxon>Bacteria</taxon>
        <taxon>Pseudomonadati</taxon>
        <taxon>Planctomycetota</taxon>
        <taxon>Planctomycetia</taxon>
        <taxon>Planctomycetia incertae sedis</taxon>
        <taxon>Engelhardtia</taxon>
    </lineage>
</organism>
<evidence type="ECO:0000313" key="3">
    <source>
        <dbReference type="Proteomes" id="UP000316921"/>
    </source>
</evidence>
<dbReference type="InterPro" id="IPR050312">
    <property type="entry name" value="IolE/XylAMocC-like"/>
</dbReference>
<evidence type="ECO:0000259" key="1">
    <source>
        <dbReference type="Pfam" id="PF01261"/>
    </source>
</evidence>
<dbReference type="Pfam" id="PF01261">
    <property type="entry name" value="AP_endonuc_2"/>
    <property type="match status" value="1"/>
</dbReference>
<dbReference type="Gene3D" id="3.20.20.150">
    <property type="entry name" value="Divalent-metal-dependent TIM barrel enzymes"/>
    <property type="match status" value="1"/>
</dbReference>
<name>A0A518BF92_9BACT</name>
<protein>
    <submittedName>
        <fullName evidence="2">Inosose dehydratase</fullName>
        <ecNumber evidence="2">4.2.1.44</ecNumber>
    </submittedName>
</protein>
<evidence type="ECO:0000313" key="2">
    <source>
        <dbReference type="EMBL" id="QDU65651.1"/>
    </source>
</evidence>
<sequence length="320" mass="35400">MRLACTPQPFYDRSLPEGLAAIAALGFEGLELPVHRGNPWVDLDALATGGAAVDELRAALERAGLELTCLSIHQDGQLLLGPHHGDTDRICAGSPDDKVAFARGRLEAAGRAAAALGLDLVIGFVGCEDYTRAFPWPDPGGWERMQPVFRERFAPVLDLYGELGLRFGQEPHPKQIVYNLETAHEALALFEGHQALAFNLDPANLLLAGIDPVVFAAELHGRVAHVHAKDGELVEHNARRSGLMAHGDWARPDRGFRFRVPGWGDVPWKRLISELTLRDYRGWLTVENEDPIFAPEDGLTKAREFLEPLLPKGERRGRWW</sequence>
<proteinExistence type="predicted"/>
<accession>A0A518BF92</accession>
<reference evidence="2 3" key="1">
    <citation type="submission" date="2019-02" db="EMBL/GenBank/DDBJ databases">
        <title>Deep-cultivation of Planctomycetes and their phenomic and genomic characterization uncovers novel biology.</title>
        <authorList>
            <person name="Wiegand S."/>
            <person name="Jogler M."/>
            <person name="Boedeker C."/>
            <person name="Pinto D."/>
            <person name="Vollmers J."/>
            <person name="Rivas-Marin E."/>
            <person name="Kohn T."/>
            <person name="Peeters S.H."/>
            <person name="Heuer A."/>
            <person name="Rast P."/>
            <person name="Oberbeckmann S."/>
            <person name="Bunk B."/>
            <person name="Jeske O."/>
            <person name="Meyerdierks A."/>
            <person name="Storesund J.E."/>
            <person name="Kallscheuer N."/>
            <person name="Luecker S."/>
            <person name="Lage O.M."/>
            <person name="Pohl T."/>
            <person name="Merkel B.J."/>
            <person name="Hornburger P."/>
            <person name="Mueller R.-W."/>
            <person name="Bruemmer F."/>
            <person name="Labrenz M."/>
            <person name="Spormann A.M."/>
            <person name="Op den Camp H."/>
            <person name="Overmann J."/>
            <person name="Amann R."/>
            <person name="Jetten M.S.M."/>
            <person name="Mascher T."/>
            <person name="Medema M.H."/>
            <person name="Devos D.P."/>
            <person name="Kaster A.-K."/>
            <person name="Ovreas L."/>
            <person name="Rohde M."/>
            <person name="Galperin M.Y."/>
            <person name="Jogler C."/>
        </authorList>
    </citation>
    <scope>NUCLEOTIDE SEQUENCE [LARGE SCALE GENOMIC DNA]</scope>
    <source>
        <strain evidence="2 3">Pla133</strain>
    </source>
</reference>
<dbReference type="KEGG" id="pbap:Pla133_07160"/>
<dbReference type="AlphaFoldDB" id="A0A518BF92"/>
<dbReference type="InterPro" id="IPR013022">
    <property type="entry name" value="Xyl_isomerase-like_TIM-brl"/>
</dbReference>